<dbReference type="AlphaFoldDB" id="Q84SC9"/>
<gene>
    <name evidence="1" type="primary">P0577B11.134</name>
</gene>
<evidence type="ECO:0000313" key="2">
    <source>
        <dbReference type="Proteomes" id="UP000000763"/>
    </source>
</evidence>
<name>Q84SC9_ORYSJ</name>
<accession>Q84SC9</accession>
<protein>
    <submittedName>
        <fullName evidence="1">Uncharacterized protein</fullName>
    </submittedName>
</protein>
<sequence>MAESVEGEHGCEVGRTGGCLPVIGAAQEVQRHPLQRAVRRRRARRPRRQAVVDQDAHRAQCVLHHRPVDGADGVVGRAPGAVLWKGSGMRLALQLSIRRHTSWCMLLYSDTTTYGLTVTAPSGACCSKQRNAFTMWSDGVGLPLQAQLSVAPPACSPTVAAGSRAPPSPPAACSALHRFACLHVHRRHSQPRSPAAARPACFAAALARCRLCSPPPPLRPLAATATAASLPAARDRQARSAVGRTHAYARLRVRS</sequence>
<dbReference type="EMBL" id="AP005504">
    <property type="protein sequence ID" value="BAC57820.1"/>
    <property type="molecule type" value="Genomic_DNA"/>
</dbReference>
<dbReference type="Proteomes" id="UP000000763">
    <property type="component" value="Chromosome 8"/>
</dbReference>
<organism evidence="1 2">
    <name type="scientific">Oryza sativa subsp. japonica</name>
    <name type="common">Rice</name>
    <dbReference type="NCBI Taxonomy" id="39947"/>
    <lineage>
        <taxon>Eukaryota</taxon>
        <taxon>Viridiplantae</taxon>
        <taxon>Streptophyta</taxon>
        <taxon>Embryophyta</taxon>
        <taxon>Tracheophyta</taxon>
        <taxon>Spermatophyta</taxon>
        <taxon>Magnoliopsida</taxon>
        <taxon>Liliopsida</taxon>
        <taxon>Poales</taxon>
        <taxon>Poaceae</taxon>
        <taxon>BOP clade</taxon>
        <taxon>Oryzoideae</taxon>
        <taxon>Oryzeae</taxon>
        <taxon>Oryzinae</taxon>
        <taxon>Oryza</taxon>
        <taxon>Oryza sativa</taxon>
    </lineage>
</organism>
<evidence type="ECO:0000313" key="1">
    <source>
        <dbReference type="EMBL" id="BAC57820.1"/>
    </source>
</evidence>
<reference evidence="2" key="2">
    <citation type="journal article" date="2008" name="Nucleic Acids Res.">
        <title>The rice annotation project database (RAP-DB): 2008 update.</title>
        <authorList>
            <consortium name="The rice annotation project (RAP)"/>
        </authorList>
    </citation>
    <scope>GENOME REANNOTATION</scope>
    <source>
        <strain evidence="2">cv. Nipponbare</strain>
    </source>
</reference>
<proteinExistence type="predicted"/>
<reference evidence="2" key="1">
    <citation type="journal article" date="2005" name="Nature">
        <title>The map-based sequence of the rice genome.</title>
        <authorList>
            <consortium name="International rice genome sequencing project (IRGSP)"/>
            <person name="Matsumoto T."/>
            <person name="Wu J."/>
            <person name="Kanamori H."/>
            <person name="Katayose Y."/>
            <person name="Fujisawa M."/>
            <person name="Namiki N."/>
            <person name="Mizuno H."/>
            <person name="Yamamoto K."/>
            <person name="Antonio B.A."/>
            <person name="Baba T."/>
            <person name="Sakata K."/>
            <person name="Nagamura Y."/>
            <person name="Aoki H."/>
            <person name="Arikawa K."/>
            <person name="Arita K."/>
            <person name="Bito T."/>
            <person name="Chiden Y."/>
            <person name="Fujitsuka N."/>
            <person name="Fukunaka R."/>
            <person name="Hamada M."/>
            <person name="Harada C."/>
            <person name="Hayashi A."/>
            <person name="Hijishita S."/>
            <person name="Honda M."/>
            <person name="Hosokawa S."/>
            <person name="Ichikawa Y."/>
            <person name="Idonuma A."/>
            <person name="Iijima M."/>
            <person name="Ikeda M."/>
            <person name="Ikeno M."/>
            <person name="Ito K."/>
            <person name="Ito S."/>
            <person name="Ito T."/>
            <person name="Ito Y."/>
            <person name="Ito Y."/>
            <person name="Iwabuchi A."/>
            <person name="Kamiya K."/>
            <person name="Karasawa W."/>
            <person name="Kurita K."/>
            <person name="Katagiri S."/>
            <person name="Kikuta A."/>
            <person name="Kobayashi H."/>
            <person name="Kobayashi N."/>
            <person name="Machita K."/>
            <person name="Maehara T."/>
            <person name="Masukawa M."/>
            <person name="Mizubayashi T."/>
            <person name="Mukai Y."/>
            <person name="Nagasaki H."/>
            <person name="Nagata Y."/>
            <person name="Naito S."/>
            <person name="Nakashima M."/>
            <person name="Nakama Y."/>
            <person name="Nakamichi Y."/>
            <person name="Nakamura M."/>
            <person name="Meguro A."/>
            <person name="Negishi M."/>
            <person name="Ohta I."/>
            <person name="Ohta T."/>
            <person name="Okamoto M."/>
            <person name="Ono N."/>
            <person name="Saji S."/>
            <person name="Sakaguchi M."/>
            <person name="Sakai K."/>
            <person name="Shibata M."/>
            <person name="Shimokawa T."/>
            <person name="Song J."/>
            <person name="Takazaki Y."/>
            <person name="Terasawa K."/>
            <person name="Tsugane M."/>
            <person name="Tsuji K."/>
            <person name="Ueda S."/>
            <person name="Waki K."/>
            <person name="Yamagata H."/>
            <person name="Yamamoto M."/>
            <person name="Yamamoto S."/>
            <person name="Yamane H."/>
            <person name="Yoshiki S."/>
            <person name="Yoshihara R."/>
            <person name="Yukawa K."/>
            <person name="Zhong H."/>
            <person name="Yano M."/>
            <person name="Yuan Q."/>
            <person name="Ouyang S."/>
            <person name="Liu J."/>
            <person name="Jones K.M."/>
            <person name="Gansberger K."/>
            <person name="Moffat K."/>
            <person name="Hill J."/>
            <person name="Bera J."/>
            <person name="Fadrosh D."/>
            <person name="Jin S."/>
            <person name="Johri S."/>
            <person name="Kim M."/>
            <person name="Overton L."/>
            <person name="Reardon M."/>
            <person name="Tsitrin T."/>
            <person name="Vuong H."/>
            <person name="Weaver B."/>
            <person name="Ciecko A."/>
            <person name="Tallon L."/>
            <person name="Jackson J."/>
            <person name="Pai G."/>
            <person name="Aken S.V."/>
            <person name="Utterback T."/>
            <person name="Reidmuller S."/>
            <person name="Feldblyum T."/>
            <person name="Hsiao J."/>
            <person name="Zismann V."/>
            <person name="Iobst S."/>
            <person name="de Vazeille A.R."/>
            <person name="Buell C.R."/>
            <person name="Ying K."/>
            <person name="Li Y."/>
            <person name="Lu T."/>
            <person name="Huang Y."/>
            <person name="Zhao Q."/>
            <person name="Feng Q."/>
            <person name="Zhang L."/>
            <person name="Zhu J."/>
            <person name="Weng Q."/>
            <person name="Mu J."/>
            <person name="Lu Y."/>
            <person name="Fan D."/>
            <person name="Liu Y."/>
            <person name="Guan J."/>
            <person name="Zhang Y."/>
            <person name="Yu S."/>
            <person name="Liu X."/>
            <person name="Zhang Y."/>
            <person name="Hong G."/>
            <person name="Han B."/>
            <person name="Choisne N."/>
            <person name="Demange N."/>
            <person name="Orjeda G."/>
            <person name="Samain S."/>
            <person name="Cattolico L."/>
            <person name="Pelletier E."/>
            <person name="Couloux A."/>
            <person name="Segurens B."/>
            <person name="Wincker P."/>
            <person name="D'Hont A."/>
            <person name="Scarpelli C."/>
            <person name="Weissenbach J."/>
            <person name="Salanoubat M."/>
            <person name="Quetier F."/>
            <person name="Yu Y."/>
            <person name="Kim H.R."/>
            <person name="Rambo T."/>
            <person name="Currie J."/>
            <person name="Collura K."/>
            <person name="Luo M."/>
            <person name="Yang T."/>
            <person name="Ammiraju J.S.S."/>
            <person name="Engler F."/>
            <person name="Soderlund C."/>
            <person name="Wing R.A."/>
            <person name="Palmer L.E."/>
            <person name="de la Bastide M."/>
            <person name="Spiegel L."/>
            <person name="Nascimento L."/>
            <person name="Zutavern T."/>
            <person name="O'Shaughnessy A."/>
            <person name="Dike S."/>
            <person name="Dedhia N."/>
            <person name="Preston R."/>
            <person name="Balija V."/>
            <person name="McCombie W.R."/>
            <person name="Chow T."/>
            <person name="Chen H."/>
            <person name="Chung M."/>
            <person name="Chen C."/>
            <person name="Shaw J."/>
            <person name="Wu H."/>
            <person name="Hsiao K."/>
            <person name="Chao Y."/>
            <person name="Chu M."/>
            <person name="Cheng C."/>
            <person name="Hour A."/>
            <person name="Lee P."/>
            <person name="Lin S."/>
            <person name="Lin Y."/>
            <person name="Liou J."/>
            <person name="Liu S."/>
            <person name="Hsing Y."/>
            <person name="Raghuvanshi S."/>
            <person name="Mohanty A."/>
            <person name="Bharti A.K."/>
            <person name="Gaur A."/>
            <person name="Gupta V."/>
            <person name="Kumar D."/>
            <person name="Ravi V."/>
            <person name="Vij S."/>
            <person name="Kapur A."/>
            <person name="Khurana P."/>
            <person name="Khurana P."/>
            <person name="Khurana J.P."/>
            <person name="Tyagi A.K."/>
            <person name="Gaikwad K."/>
            <person name="Singh A."/>
            <person name="Dalal V."/>
            <person name="Srivastava S."/>
            <person name="Dixit A."/>
            <person name="Pal A.K."/>
            <person name="Ghazi I.A."/>
            <person name="Yadav M."/>
            <person name="Pandit A."/>
            <person name="Bhargava A."/>
            <person name="Sureshbabu K."/>
            <person name="Batra K."/>
            <person name="Sharma T.R."/>
            <person name="Mohapatra T."/>
            <person name="Singh N.K."/>
            <person name="Messing J."/>
            <person name="Nelson A.B."/>
            <person name="Fuks G."/>
            <person name="Kavchok S."/>
            <person name="Keizer G."/>
            <person name="Linton E."/>
            <person name="Llaca V."/>
            <person name="Song R."/>
            <person name="Tanyolac B."/>
            <person name="Young S."/>
            <person name="Ho-Il K."/>
            <person name="Hahn J.H."/>
            <person name="Sangsakoo G."/>
            <person name="Vanavichit A."/>
            <person name="de Mattos Luiz.A.T."/>
            <person name="Zimmer P.D."/>
            <person name="Malone G."/>
            <person name="Dellagostin O."/>
            <person name="de Oliveira A.C."/>
            <person name="Bevan M."/>
            <person name="Bancroft I."/>
            <person name="Minx P."/>
            <person name="Cordum H."/>
            <person name="Wilson R."/>
            <person name="Cheng Z."/>
            <person name="Jin W."/>
            <person name="Jiang J."/>
            <person name="Leong S.A."/>
            <person name="Iwama H."/>
            <person name="Gojobori T."/>
            <person name="Itoh T."/>
            <person name="Niimura Y."/>
            <person name="Fujii Y."/>
            <person name="Habara T."/>
            <person name="Sakai H."/>
            <person name="Sato Y."/>
            <person name="Wilson G."/>
            <person name="Kumar K."/>
            <person name="McCouch S."/>
            <person name="Juretic N."/>
            <person name="Hoen D."/>
            <person name="Wright S."/>
            <person name="Bruskiewich R."/>
            <person name="Bureau T."/>
            <person name="Miyao A."/>
            <person name="Hirochika H."/>
            <person name="Nishikawa T."/>
            <person name="Kadowaki K."/>
            <person name="Sugiura M."/>
            <person name="Burr B."/>
            <person name="Sasaki T."/>
        </authorList>
    </citation>
    <scope>NUCLEOTIDE SEQUENCE [LARGE SCALE GENOMIC DNA]</scope>
    <source>
        <strain evidence="2">cv. Nipponbare</strain>
    </source>
</reference>